<keyword evidence="1" id="KW-0175">Coiled coil</keyword>
<feature type="coiled-coil region" evidence="1">
    <location>
        <begin position="95"/>
        <end position="122"/>
    </location>
</feature>
<dbReference type="AlphaFoldDB" id="A0A226F215"/>
<evidence type="ECO:0000313" key="4">
    <source>
        <dbReference type="EMBL" id="OXA63835.1"/>
    </source>
</evidence>
<evidence type="ECO:0000256" key="2">
    <source>
        <dbReference type="SAM" id="MobiDB-lite"/>
    </source>
</evidence>
<accession>A0A226F215</accession>
<feature type="domain" description="Activating transcription factor 7-interacting protein Fn3" evidence="3">
    <location>
        <begin position="292"/>
        <end position="370"/>
    </location>
</feature>
<feature type="compositionally biased region" description="Polar residues" evidence="2">
    <location>
        <begin position="243"/>
        <end position="255"/>
    </location>
</feature>
<proteinExistence type="predicted"/>
<evidence type="ECO:0000259" key="3">
    <source>
        <dbReference type="Pfam" id="PF16794"/>
    </source>
</evidence>
<dbReference type="Proteomes" id="UP000198287">
    <property type="component" value="Unassembled WGS sequence"/>
</dbReference>
<sequence>MSPTKCKDGFTPEVITLDDAPYEILESPSSKKIRGEPLLDEGQISSSYYLKQILSSPNKVEVKRMSREELEDLVLCKVAQVLLHDTEEGKYRMKIMGLEKQRDRLKDRVIALGKQVMEMEKAVSLLLHEALKAENTRSILRPIKLYRSVGLQVDTGKAPSKLAQQKAIAPKQNLVTRSCQTNSTPVCQAETQTDISQYPKPPAKNGTTRSKIVAEAVSRSTNFIHKTSPNTLSNPKKNADPMSLSTTPGRQNHVPRQTNNVTYQVMQEPNSGRILQLVPYLPNASPKLTHVRPSLSLARNRTGGITLSWQMPQSVAAVDMAGYEIFSLYKSKAGKEEWKRIAEVERGKRHSFTVRGKGVYGRGGPFSVPQSILVPKPDGSI</sequence>
<dbReference type="InterPro" id="IPR056565">
    <property type="entry name" value="Fn3_ATF7IP"/>
</dbReference>
<name>A0A226F215_FOLCA</name>
<keyword evidence="5" id="KW-1185">Reference proteome</keyword>
<dbReference type="EMBL" id="LNIX01000001">
    <property type="protein sequence ID" value="OXA63835.1"/>
    <property type="molecule type" value="Genomic_DNA"/>
</dbReference>
<protein>
    <submittedName>
        <fullName evidence="4">Activating transcription factor 7-interacting protein 1</fullName>
    </submittedName>
</protein>
<comment type="caution">
    <text evidence="4">The sequence shown here is derived from an EMBL/GenBank/DDBJ whole genome shotgun (WGS) entry which is preliminary data.</text>
</comment>
<reference evidence="4 5" key="1">
    <citation type="submission" date="2015-12" db="EMBL/GenBank/DDBJ databases">
        <title>The genome of Folsomia candida.</title>
        <authorList>
            <person name="Faddeeva A."/>
            <person name="Derks M.F."/>
            <person name="Anvar Y."/>
            <person name="Smit S."/>
            <person name="Van Straalen N."/>
            <person name="Roelofs D."/>
        </authorList>
    </citation>
    <scope>NUCLEOTIDE SEQUENCE [LARGE SCALE GENOMIC DNA]</scope>
    <source>
        <strain evidence="4 5">VU population</strain>
        <tissue evidence="4">Whole body</tissue>
    </source>
</reference>
<feature type="compositionally biased region" description="Polar residues" evidence="2">
    <location>
        <begin position="225"/>
        <end position="236"/>
    </location>
</feature>
<gene>
    <name evidence="4" type="ORF">Fcan01_00827</name>
</gene>
<evidence type="ECO:0000256" key="1">
    <source>
        <dbReference type="SAM" id="Coils"/>
    </source>
</evidence>
<organism evidence="4 5">
    <name type="scientific">Folsomia candida</name>
    <name type="common">Springtail</name>
    <dbReference type="NCBI Taxonomy" id="158441"/>
    <lineage>
        <taxon>Eukaryota</taxon>
        <taxon>Metazoa</taxon>
        <taxon>Ecdysozoa</taxon>
        <taxon>Arthropoda</taxon>
        <taxon>Hexapoda</taxon>
        <taxon>Collembola</taxon>
        <taxon>Entomobryomorpha</taxon>
        <taxon>Isotomoidea</taxon>
        <taxon>Isotomidae</taxon>
        <taxon>Proisotominae</taxon>
        <taxon>Folsomia</taxon>
    </lineage>
</organism>
<evidence type="ECO:0000313" key="5">
    <source>
        <dbReference type="Proteomes" id="UP000198287"/>
    </source>
</evidence>
<feature type="region of interest" description="Disordered" evidence="2">
    <location>
        <begin position="225"/>
        <end position="255"/>
    </location>
</feature>
<dbReference type="OrthoDB" id="2434995at2759"/>
<dbReference type="Pfam" id="PF16794">
    <property type="entry name" value="fn3_4"/>
    <property type="match status" value="1"/>
</dbReference>